<dbReference type="Pfam" id="PF17936">
    <property type="entry name" value="Big_6"/>
    <property type="match status" value="1"/>
</dbReference>
<reference evidence="7" key="1">
    <citation type="submission" date="2017-08" db="EMBL/GenBank/DDBJ databases">
        <authorList>
            <person name="Grouzdev D.S."/>
            <person name="Gaisin V.A."/>
            <person name="Rysina M.S."/>
            <person name="Gorlenko V.M."/>
        </authorList>
    </citation>
    <scope>NUCLEOTIDE SEQUENCE [LARGE SCALE GENOMIC DNA]</scope>
    <source>
        <strain evidence="7">Kir15-3F</strain>
    </source>
</reference>
<gene>
    <name evidence="6" type="ORF">CJ255_06065</name>
</gene>
<evidence type="ECO:0000313" key="7">
    <source>
        <dbReference type="Proteomes" id="UP000220527"/>
    </source>
</evidence>
<dbReference type="InterPro" id="IPR001434">
    <property type="entry name" value="OmcB-like_DUF11"/>
</dbReference>
<dbReference type="Pfam" id="PF01436">
    <property type="entry name" value="NHL"/>
    <property type="match status" value="4"/>
</dbReference>
<feature type="repeat" description="NHL" evidence="2">
    <location>
        <begin position="22"/>
        <end position="50"/>
    </location>
</feature>
<dbReference type="InterPro" id="IPR011042">
    <property type="entry name" value="6-blade_b-propeller_TolB-like"/>
</dbReference>
<dbReference type="SUPFAM" id="SSF63829">
    <property type="entry name" value="Calcium-dependent phosphotriesterase"/>
    <property type="match status" value="1"/>
</dbReference>
<keyword evidence="7" id="KW-1185">Reference proteome</keyword>
<dbReference type="PROSITE" id="PS51125">
    <property type="entry name" value="NHL"/>
    <property type="match status" value="2"/>
</dbReference>
<evidence type="ECO:0000256" key="3">
    <source>
        <dbReference type="SAM" id="MobiDB-lite"/>
    </source>
</evidence>
<feature type="repeat" description="NHL" evidence="2">
    <location>
        <begin position="76"/>
        <end position="120"/>
    </location>
</feature>
<feature type="region of interest" description="Disordered" evidence="3">
    <location>
        <begin position="1"/>
        <end position="25"/>
    </location>
</feature>
<dbReference type="CDD" id="cd05819">
    <property type="entry name" value="NHL"/>
    <property type="match status" value="1"/>
</dbReference>
<proteinExistence type="predicted"/>
<evidence type="ECO:0000256" key="1">
    <source>
        <dbReference type="ARBA" id="ARBA00022737"/>
    </source>
</evidence>
<feature type="compositionally biased region" description="Polar residues" evidence="3">
    <location>
        <begin position="7"/>
        <end position="19"/>
    </location>
</feature>
<dbReference type="NCBIfam" id="TIGR01451">
    <property type="entry name" value="B_ant_repeat"/>
    <property type="match status" value="1"/>
</dbReference>
<dbReference type="Proteomes" id="UP000220527">
    <property type="component" value="Unassembled WGS sequence"/>
</dbReference>
<dbReference type="AlphaFoldDB" id="A0A2A6RM13"/>
<sequence>MVFGQPDFTTKTSGRSATSMHGPAGVAVDDQGRLWVADEHNRRVLRFDNATTKTLADRPSGSTEGIPADAVLGQPAFTCLSSGVNRSTMNRPTGVAVTPDGSVLWVADYANHRVLRFDNPASKENGAEADGVLGQPNYTTRNTTITRSSMMFPMGVAIGVDGRLWVADTWNNRVLRFDNAANRALGVEADGMLGQSSYTSRSTTRMYYPRGVAVGTEGTVWVAVSEHHRVLRFNNAATKENGAPADGVLGQNTLSTSASSTTQTGMHTPFGVAVDELNRPWVADSSNHRVLFFGPLASLAVSNQVTPTEANPGAAITYSIAFSNTGSATTTNLLITDTMAELLVDETVSSSGVTLVPQPNTRYAWEVAALPPGAEGLITITGRLATPQAAGSFNNRVHITADGNLQAQAEVSLTVANVAPVVDAGPDQQVTASAVVTLTGTASDANGDALTISWRQTGGPSVTLRPSNALTTTFTAPADASVLTFTLRASDGTLSTEDTVVVTVGPAAPEAPTIDSPAAGAIGPRPTFSGSAEPGSTVVVTDAEGEEICRATADAEGAWSCTPADDLPEGATSFSVTASNAGGTSPAASVEATVEHAPEAPTVTSPAPGSTVGPRPTFSGSAAPGSTVVVTDAEGNG</sequence>
<dbReference type="InterPro" id="IPR050952">
    <property type="entry name" value="TRIM-NHL_E3_ligases"/>
</dbReference>
<feature type="compositionally biased region" description="Polar residues" evidence="3">
    <location>
        <begin position="572"/>
        <end position="587"/>
    </location>
</feature>
<feature type="domain" description="Bacterial Ig" evidence="5">
    <location>
        <begin position="527"/>
        <end position="592"/>
    </location>
</feature>
<evidence type="ECO:0008006" key="8">
    <source>
        <dbReference type="Google" id="ProtNLM"/>
    </source>
</evidence>
<feature type="domain" description="DUF11" evidence="4">
    <location>
        <begin position="299"/>
        <end position="402"/>
    </location>
</feature>
<dbReference type="PANTHER" id="PTHR24104">
    <property type="entry name" value="E3 UBIQUITIN-PROTEIN LIGASE NHLRC1-RELATED"/>
    <property type="match status" value="1"/>
</dbReference>
<dbReference type="EMBL" id="NQWI01000018">
    <property type="protein sequence ID" value="PDW03918.1"/>
    <property type="molecule type" value="Genomic_DNA"/>
</dbReference>
<dbReference type="InterPro" id="IPR047589">
    <property type="entry name" value="DUF11_rpt"/>
</dbReference>
<dbReference type="Gene3D" id="2.60.40.10">
    <property type="entry name" value="Immunoglobulins"/>
    <property type="match status" value="3"/>
</dbReference>
<dbReference type="OrthoDB" id="145213at2"/>
<dbReference type="Gene3D" id="2.120.10.30">
    <property type="entry name" value="TolB, C-terminal domain"/>
    <property type="match status" value="1"/>
</dbReference>
<evidence type="ECO:0000313" key="6">
    <source>
        <dbReference type="EMBL" id="PDW03918.1"/>
    </source>
</evidence>
<evidence type="ECO:0000256" key="2">
    <source>
        <dbReference type="PROSITE-ProRule" id="PRU00504"/>
    </source>
</evidence>
<dbReference type="GO" id="GO:0008270">
    <property type="term" value="F:zinc ion binding"/>
    <property type="evidence" value="ECO:0007669"/>
    <property type="project" value="UniProtKB-KW"/>
</dbReference>
<accession>A0A2A6RM13</accession>
<dbReference type="Pfam" id="PF22352">
    <property type="entry name" value="K319L-like_PKD"/>
    <property type="match status" value="1"/>
</dbReference>
<feature type="region of interest" description="Disordered" evidence="3">
    <location>
        <begin position="572"/>
        <end position="591"/>
    </location>
</feature>
<feature type="region of interest" description="Disordered" evidence="3">
    <location>
        <begin position="596"/>
        <end position="637"/>
    </location>
</feature>
<dbReference type="InterPro" id="IPR001258">
    <property type="entry name" value="NHL_repeat"/>
</dbReference>
<name>A0A2A6RM13_9CHLR</name>
<keyword evidence="1" id="KW-0677">Repeat</keyword>
<dbReference type="PANTHER" id="PTHR24104:SF25">
    <property type="entry name" value="PROTEIN LIN-41"/>
    <property type="match status" value="1"/>
</dbReference>
<feature type="non-terminal residue" evidence="6">
    <location>
        <position position="637"/>
    </location>
</feature>
<organism evidence="6 7">
    <name type="scientific">Candidatus Viridilinea mediisalina</name>
    <dbReference type="NCBI Taxonomy" id="2024553"/>
    <lineage>
        <taxon>Bacteria</taxon>
        <taxon>Bacillati</taxon>
        <taxon>Chloroflexota</taxon>
        <taxon>Chloroflexia</taxon>
        <taxon>Chloroflexales</taxon>
        <taxon>Chloroflexineae</taxon>
        <taxon>Oscillochloridaceae</taxon>
        <taxon>Candidatus Viridilinea</taxon>
    </lineage>
</organism>
<dbReference type="InterPro" id="IPR041498">
    <property type="entry name" value="Big_6"/>
</dbReference>
<comment type="caution">
    <text evidence="6">The sequence shown here is derived from an EMBL/GenBank/DDBJ whole genome shotgun (WGS) entry which is preliminary data.</text>
</comment>
<dbReference type="Pfam" id="PF01345">
    <property type="entry name" value="DUF11"/>
    <property type="match status" value="1"/>
</dbReference>
<protein>
    <recommendedName>
        <fullName evidence="8">DUF11 domain-containing protein</fullName>
    </recommendedName>
</protein>
<evidence type="ECO:0000259" key="4">
    <source>
        <dbReference type="Pfam" id="PF01345"/>
    </source>
</evidence>
<evidence type="ECO:0000259" key="5">
    <source>
        <dbReference type="Pfam" id="PF17936"/>
    </source>
</evidence>
<dbReference type="InterPro" id="IPR013783">
    <property type="entry name" value="Ig-like_fold"/>
</dbReference>